<evidence type="ECO:0000313" key="1">
    <source>
        <dbReference type="EMBL" id="KAI3793092.1"/>
    </source>
</evidence>
<accession>A0ACB9HDU1</accession>
<reference evidence="2" key="1">
    <citation type="journal article" date="2022" name="Mol. Ecol. Resour.">
        <title>The genomes of chicory, endive, great burdock and yacon provide insights into Asteraceae palaeo-polyploidization history and plant inulin production.</title>
        <authorList>
            <person name="Fan W."/>
            <person name="Wang S."/>
            <person name="Wang H."/>
            <person name="Wang A."/>
            <person name="Jiang F."/>
            <person name="Liu H."/>
            <person name="Zhao H."/>
            <person name="Xu D."/>
            <person name="Zhang Y."/>
        </authorList>
    </citation>
    <scope>NUCLEOTIDE SEQUENCE [LARGE SCALE GENOMIC DNA]</scope>
    <source>
        <strain evidence="2">cv. Yunnan</strain>
    </source>
</reference>
<evidence type="ECO:0000313" key="2">
    <source>
        <dbReference type="Proteomes" id="UP001056120"/>
    </source>
</evidence>
<comment type="caution">
    <text evidence="1">The sequence shown here is derived from an EMBL/GenBank/DDBJ whole genome shotgun (WGS) entry which is preliminary data.</text>
</comment>
<gene>
    <name evidence="1" type="ORF">L1987_35705</name>
</gene>
<name>A0ACB9HDU1_9ASTR</name>
<keyword evidence="2" id="KW-1185">Reference proteome</keyword>
<dbReference type="Proteomes" id="UP001056120">
    <property type="component" value="Linkage Group LG12"/>
</dbReference>
<reference evidence="1 2" key="2">
    <citation type="journal article" date="2022" name="Mol. Ecol. Resour.">
        <title>The genomes of chicory, endive, great burdock and yacon provide insights into Asteraceae paleo-polyploidization history and plant inulin production.</title>
        <authorList>
            <person name="Fan W."/>
            <person name="Wang S."/>
            <person name="Wang H."/>
            <person name="Wang A."/>
            <person name="Jiang F."/>
            <person name="Liu H."/>
            <person name="Zhao H."/>
            <person name="Xu D."/>
            <person name="Zhang Y."/>
        </authorList>
    </citation>
    <scope>NUCLEOTIDE SEQUENCE [LARGE SCALE GENOMIC DNA]</scope>
    <source>
        <strain evidence="2">cv. Yunnan</strain>
        <tissue evidence="1">Leaves</tissue>
    </source>
</reference>
<proteinExistence type="predicted"/>
<dbReference type="EMBL" id="CM042029">
    <property type="protein sequence ID" value="KAI3793092.1"/>
    <property type="molecule type" value="Genomic_DNA"/>
</dbReference>
<organism evidence="1 2">
    <name type="scientific">Smallanthus sonchifolius</name>
    <dbReference type="NCBI Taxonomy" id="185202"/>
    <lineage>
        <taxon>Eukaryota</taxon>
        <taxon>Viridiplantae</taxon>
        <taxon>Streptophyta</taxon>
        <taxon>Embryophyta</taxon>
        <taxon>Tracheophyta</taxon>
        <taxon>Spermatophyta</taxon>
        <taxon>Magnoliopsida</taxon>
        <taxon>eudicotyledons</taxon>
        <taxon>Gunneridae</taxon>
        <taxon>Pentapetalae</taxon>
        <taxon>asterids</taxon>
        <taxon>campanulids</taxon>
        <taxon>Asterales</taxon>
        <taxon>Asteraceae</taxon>
        <taxon>Asteroideae</taxon>
        <taxon>Heliantheae alliance</taxon>
        <taxon>Millerieae</taxon>
        <taxon>Smallanthus</taxon>
    </lineage>
</organism>
<sequence>MEPKILMILFVTTLALSPVSPSTTVTQQNTYSTFVKTSCSSATYPAACVKSLLPYAATVKTNPYKLVTVALSATLKSANATLSTVTQLSKTKRVTKWEAAVLKDCIGDIKGSMDEIKRSVKEIDGIFVSADKRFAISNAQTWTSAAITDENSCLDGFSDGQINPSVKKMIRNSIVNLATVSSNALYLINHLSV</sequence>
<protein>
    <submittedName>
        <fullName evidence="1">Uncharacterized protein</fullName>
    </submittedName>
</protein>